<protein>
    <submittedName>
        <fullName evidence="1">Uncharacterized protein</fullName>
    </submittedName>
</protein>
<evidence type="ECO:0000313" key="2">
    <source>
        <dbReference type="Proteomes" id="UP000324194"/>
    </source>
</evidence>
<dbReference type="AlphaFoldDB" id="A0A5E4PER8"/>
<dbReference type="KEGG" id="asip:AQUSIP_07690"/>
<sequence>MSLDRDYEQSVKELQEMVNSGRLDGHQALRSNLMEFLDKLERREFTTDTNMFMFDQIMRPSLSIRDEQLGSDLQTHLLAVIESKTYQNPVDQATINDMYAKGLDEIIDNLKTNFESVTNKRDTQKFTALLDVLEALKTADQSPVFDSRGRKIGVVPTPPELKIPYAVRLIENAIEMEKRQFTKSSLFLLGGKSADKFIQAASDGKLKYAKALVESLHSALNGNRSIDRSPLLSYTDQIAETRLQSRTPAQKIKL</sequence>
<evidence type="ECO:0000313" key="1">
    <source>
        <dbReference type="EMBL" id="VVC75479.1"/>
    </source>
</evidence>
<reference evidence="1 2" key="1">
    <citation type="submission" date="2019-08" db="EMBL/GenBank/DDBJ databases">
        <authorList>
            <person name="Guy L."/>
        </authorList>
    </citation>
    <scope>NUCLEOTIDE SEQUENCE [LARGE SCALE GENOMIC DNA]</scope>
    <source>
        <strain evidence="1 2">SGT-108</strain>
    </source>
</reference>
<name>A0A5E4PER8_9COXI</name>
<organism evidence="1 2">
    <name type="scientific">Aquicella siphonis</name>
    <dbReference type="NCBI Taxonomy" id="254247"/>
    <lineage>
        <taxon>Bacteria</taxon>
        <taxon>Pseudomonadati</taxon>
        <taxon>Pseudomonadota</taxon>
        <taxon>Gammaproteobacteria</taxon>
        <taxon>Legionellales</taxon>
        <taxon>Coxiellaceae</taxon>
        <taxon>Aquicella</taxon>
    </lineage>
</organism>
<dbReference type="RefSeq" id="WP_148338782.1">
    <property type="nucleotide sequence ID" value="NZ_LR699119.1"/>
</dbReference>
<dbReference type="EMBL" id="LR699119">
    <property type="protein sequence ID" value="VVC75479.1"/>
    <property type="molecule type" value="Genomic_DNA"/>
</dbReference>
<keyword evidence="2" id="KW-1185">Reference proteome</keyword>
<dbReference type="Proteomes" id="UP000324194">
    <property type="component" value="Chromosome 1"/>
</dbReference>
<gene>
    <name evidence="1" type="ORF">AQUSIP_07690</name>
</gene>
<accession>A0A5E4PER8</accession>
<proteinExistence type="predicted"/>